<dbReference type="CDD" id="cd06171">
    <property type="entry name" value="Sigma70_r4"/>
    <property type="match status" value="1"/>
</dbReference>
<dbReference type="InterPro" id="IPR014284">
    <property type="entry name" value="RNA_pol_sigma-70_dom"/>
</dbReference>
<dbReference type="GO" id="GO:0003677">
    <property type="term" value="F:DNA binding"/>
    <property type="evidence" value="ECO:0007669"/>
    <property type="project" value="UniProtKB-KW"/>
</dbReference>
<evidence type="ECO:0000259" key="7">
    <source>
        <dbReference type="Pfam" id="PF08281"/>
    </source>
</evidence>
<keyword evidence="4" id="KW-0238">DNA-binding</keyword>
<evidence type="ECO:0000256" key="4">
    <source>
        <dbReference type="ARBA" id="ARBA00023125"/>
    </source>
</evidence>
<reference evidence="8 9" key="1">
    <citation type="submission" date="2014-08" db="EMBL/GenBank/DDBJ databases">
        <title>Porphyromonas gingivicanis strain:COT-022_OH1391 Genome sequencing.</title>
        <authorList>
            <person name="Wallis C."/>
            <person name="Deusch O."/>
            <person name="O'Flynn C."/>
            <person name="Davis I."/>
            <person name="Jospin G."/>
            <person name="Darling A.E."/>
            <person name="Coil D.A."/>
            <person name="Alexiev A."/>
            <person name="Horsfall A."/>
            <person name="Kirkwood N."/>
            <person name="Harris S."/>
            <person name="Eisen J.A."/>
        </authorList>
    </citation>
    <scope>NUCLEOTIDE SEQUENCE [LARGE SCALE GENOMIC DNA]</scope>
    <source>
        <strain evidence="9">COT-022 OH1391</strain>
    </source>
</reference>
<keyword evidence="2" id="KW-0805">Transcription regulation</keyword>
<dbReference type="InterPro" id="IPR036388">
    <property type="entry name" value="WH-like_DNA-bd_sf"/>
</dbReference>
<dbReference type="EMBL" id="JQZW01000002">
    <property type="protein sequence ID" value="KGN99001.1"/>
    <property type="molecule type" value="Genomic_DNA"/>
</dbReference>
<dbReference type="AlphaFoldDB" id="A0A0A2G6Y7"/>
<dbReference type="PANTHER" id="PTHR43133">
    <property type="entry name" value="RNA POLYMERASE ECF-TYPE SIGMA FACTO"/>
    <property type="match status" value="1"/>
</dbReference>
<dbReference type="GO" id="GO:0016987">
    <property type="term" value="F:sigma factor activity"/>
    <property type="evidence" value="ECO:0007669"/>
    <property type="project" value="UniProtKB-KW"/>
</dbReference>
<accession>A0A0A2G6Y7</accession>
<evidence type="ECO:0000313" key="9">
    <source>
        <dbReference type="Proteomes" id="UP000030134"/>
    </source>
</evidence>
<dbReference type="eggNOG" id="COG1595">
    <property type="taxonomic scope" value="Bacteria"/>
</dbReference>
<dbReference type="InterPro" id="IPR013325">
    <property type="entry name" value="RNA_pol_sigma_r2"/>
</dbReference>
<evidence type="ECO:0000313" key="8">
    <source>
        <dbReference type="EMBL" id="KGN99001.1"/>
    </source>
</evidence>
<dbReference type="SUPFAM" id="SSF88946">
    <property type="entry name" value="Sigma2 domain of RNA polymerase sigma factors"/>
    <property type="match status" value="1"/>
</dbReference>
<feature type="domain" description="RNA polymerase sigma factor 70 region 4 type 2" evidence="7">
    <location>
        <begin position="133"/>
        <end position="173"/>
    </location>
</feature>
<keyword evidence="3" id="KW-0731">Sigma factor</keyword>
<keyword evidence="9" id="KW-1185">Reference proteome</keyword>
<protein>
    <submittedName>
        <fullName evidence="8">RNA polymerase subunit sigma-24</fullName>
    </submittedName>
</protein>
<dbReference type="PANTHER" id="PTHR43133:SF8">
    <property type="entry name" value="RNA POLYMERASE SIGMA FACTOR HI_1459-RELATED"/>
    <property type="match status" value="1"/>
</dbReference>
<dbReference type="STRING" id="266762.HQ36_00505"/>
<dbReference type="InterPro" id="IPR039425">
    <property type="entry name" value="RNA_pol_sigma-70-like"/>
</dbReference>
<dbReference type="Gene3D" id="1.10.1740.10">
    <property type="match status" value="1"/>
</dbReference>
<gene>
    <name evidence="8" type="ORF">HQ36_00505</name>
</gene>
<evidence type="ECO:0000256" key="2">
    <source>
        <dbReference type="ARBA" id="ARBA00023015"/>
    </source>
</evidence>
<proteinExistence type="inferred from homology"/>
<comment type="caution">
    <text evidence="8">The sequence shown here is derived from an EMBL/GenBank/DDBJ whole genome shotgun (WGS) entry which is preliminary data.</text>
</comment>
<evidence type="ECO:0000256" key="5">
    <source>
        <dbReference type="ARBA" id="ARBA00023163"/>
    </source>
</evidence>
<dbReference type="Pfam" id="PF08281">
    <property type="entry name" value="Sigma70_r4_2"/>
    <property type="match status" value="1"/>
</dbReference>
<evidence type="ECO:0000259" key="6">
    <source>
        <dbReference type="Pfam" id="PF04542"/>
    </source>
</evidence>
<evidence type="ECO:0000256" key="1">
    <source>
        <dbReference type="ARBA" id="ARBA00010641"/>
    </source>
</evidence>
<dbReference type="InterPro" id="IPR007627">
    <property type="entry name" value="RNA_pol_sigma70_r2"/>
</dbReference>
<dbReference type="Proteomes" id="UP000030134">
    <property type="component" value="Unassembled WGS sequence"/>
</dbReference>
<dbReference type="Gene3D" id="1.10.10.10">
    <property type="entry name" value="Winged helix-like DNA-binding domain superfamily/Winged helix DNA-binding domain"/>
    <property type="match status" value="1"/>
</dbReference>
<dbReference type="RefSeq" id="WP_036882932.1">
    <property type="nucleotide sequence ID" value="NZ_JQZW01000002.1"/>
</dbReference>
<comment type="similarity">
    <text evidence="1">Belongs to the sigma-70 factor family. ECF subfamily.</text>
</comment>
<dbReference type="InterPro" id="IPR013324">
    <property type="entry name" value="RNA_pol_sigma_r3/r4-like"/>
</dbReference>
<dbReference type="OrthoDB" id="9790423at2"/>
<keyword evidence="5" id="KW-0804">Transcription</keyword>
<dbReference type="Pfam" id="PF04542">
    <property type="entry name" value="Sigma70_r2"/>
    <property type="match status" value="1"/>
</dbReference>
<dbReference type="SUPFAM" id="SSF88659">
    <property type="entry name" value="Sigma3 and sigma4 domains of RNA polymerase sigma factors"/>
    <property type="match status" value="1"/>
</dbReference>
<dbReference type="GO" id="GO:0006352">
    <property type="term" value="P:DNA-templated transcription initiation"/>
    <property type="evidence" value="ECO:0007669"/>
    <property type="project" value="InterPro"/>
</dbReference>
<organism evidence="8 9">
    <name type="scientific">Porphyromonas gingivicanis</name>
    <dbReference type="NCBI Taxonomy" id="266762"/>
    <lineage>
        <taxon>Bacteria</taxon>
        <taxon>Pseudomonadati</taxon>
        <taxon>Bacteroidota</taxon>
        <taxon>Bacteroidia</taxon>
        <taxon>Bacteroidales</taxon>
        <taxon>Porphyromonadaceae</taxon>
        <taxon>Porphyromonas</taxon>
    </lineage>
</organism>
<dbReference type="NCBIfam" id="TIGR02937">
    <property type="entry name" value="sigma70-ECF"/>
    <property type="match status" value="1"/>
</dbReference>
<name>A0A0A2G6Y7_9PORP</name>
<feature type="domain" description="RNA polymerase sigma-70 region 2" evidence="6">
    <location>
        <begin position="27"/>
        <end position="95"/>
    </location>
</feature>
<dbReference type="InterPro" id="IPR013249">
    <property type="entry name" value="RNA_pol_sigma70_r4_t2"/>
</dbReference>
<evidence type="ECO:0000256" key="3">
    <source>
        <dbReference type="ARBA" id="ARBA00023082"/>
    </source>
</evidence>
<sequence length="197" mass="23147">MIDFKLKTDDELISSFASGCNEAFDCLIERYDSEVLSYIRLSVADWDDANDIFQEVFIKVINTIREGRYQMQGKFRSWLLRIAHNAIIDYFRRAKAQKTISLSNDIYREDFIERIPCSSPNIEELLIANNTRQEVREWVAQLPKQQREVLILRFSQEMSFKEIAEYTGVSINTALGRMRYALINLRKIALKERAFAQ</sequence>